<dbReference type="EMBL" id="LR797359">
    <property type="protein sequence ID" value="CAB4205033.1"/>
    <property type="molecule type" value="Genomic_DNA"/>
</dbReference>
<dbReference type="EMBL" id="LR798368">
    <property type="protein sequence ID" value="CAB5226697.1"/>
    <property type="molecule type" value="Genomic_DNA"/>
</dbReference>
<gene>
    <name evidence="1" type="ORF">UFOVP1062_18</name>
    <name evidence="2" type="ORF">UFOVP1284_1</name>
    <name evidence="3" type="ORF">UFOVP1404_9</name>
    <name evidence="4" type="ORF">UFOVP1512_8</name>
</gene>
<proteinExistence type="predicted"/>
<sequence>MAYTDLFNEAIDDISTTLTAVSGLRVVTDPTKLVPNCVFLQAPSFTTFGGNGNIVTMQFPIKIVGSGPAGLPVLRDILAITATVLAAGVAILSGQPGTLEIGGASFPCYDLTMNIQAQTA</sequence>
<reference evidence="1" key="1">
    <citation type="submission" date="2020-05" db="EMBL/GenBank/DDBJ databases">
        <authorList>
            <person name="Chiriac C."/>
            <person name="Salcher M."/>
            <person name="Ghai R."/>
            <person name="Kavagutti S V."/>
        </authorList>
    </citation>
    <scope>NUCLEOTIDE SEQUENCE</scope>
</reference>
<organism evidence="1">
    <name type="scientific">uncultured Caudovirales phage</name>
    <dbReference type="NCBI Taxonomy" id="2100421"/>
    <lineage>
        <taxon>Viruses</taxon>
        <taxon>Duplodnaviria</taxon>
        <taxon>Heunggongvirae</taxon>
        <taxon>Uroviricota</taxon>
        <taxon>Caudoviricetes</taxon>
        <taxon>Peduoviridae</taxon>
        <taxon>Maltschvirus</taxon>
        <taxon>Maltschvirus maltsch</taxon>
    </lineage>
</organism>
<evidence type="ECO:0000313" key="3">
    <source>
        <dbReference type="EMBL" id="CAB4205033.1"/>
    </source>
</evidence>
<dbReference type="EMBL" id="LR797008">
    <property type="protein sequence ID" value="CAB4181149.1"/>
    <property type="molecule type" value="Genomic_DNA"/>
</dbReference>
<dbReference type="EMBL" id="LR797228">
    <property type="protein sequence ID" value="CAB4194725.1"/>
    <property type="molecule type" value="Genomic_DNA"/>
</dbReference>
<accession>A0A6J5QA31</accession>
<evidence type="ECO:0000313" key="1">
    <source>
        <dbReference type="EMBL" id="CAB4181149.1"/>
    </source>
</evidence>
<evidence type="ECO:0000313" key="2">
    <source>
        <dbReference type="EMBL" id="CAB4194725.1"/>
    </source>
</evidence>
<protein>
    <submittedName>
        <fullName evidence="1">Uncharacterized protein</fullName>
    </submittedName>
</protein>
<name>A0A6J5QA31_9CAUD</name>
<evidence type="ECO:0000313" key="4">
    <source>
        <dbReference type="EMBL" id="CAB5226697.1"/>
    </source>
</evidence>